<evidence type="ECO:0000313" key="3">
    <source>
        <dbReference type="EMBL" id="EJK71531.1"/>
    </source>
</evidence>
<dbReference type="EMBL" id="AGNL01007104">
    <property type="protein sequence ID" value="EJK71531.1"/>
    <property type="molecule type" value="Genomic_DNA"/>
</dbReference>
<gene>
    <name evidence="3" type="ORF">THAOC_07016</name>
</gene>
<dbReference type="AlphaFoldDB" id="K0TDF3"/>
<evidence type="ECO:0000256" key="1">
    <source>
        <dbReference type="SAM" id="SignalP"/>
    </source>
</evidence>
<dbReference type="CDD" id="cd03676">
    <property type="entry name" value="NUDIX_Tnr3_like"/>
    <property type="match status" value="1"/>
</dbReference>
<dbReference type="Pfam" id="PF15916">
    <property type="entry name" value="DUF4743"/>
    <property type="match status" value="1"/>
</dbReference>
<feature type="domain" description="Nudix hydrolase" evidence="2">
    <location>
        <begin position="174"/>
        <end position="322"/>
    </location>
</feature>
<dbReference type="eggNOG" id="KOG4313">
    <property type="taxonomic scope" value="Eukaryota"/>
</dbReference>
<dbReference type="Gene3D" id="3.90.79.10">
    <property type="entry name" value="Nucleoside Triphosphate Pyrophosphohydrolase"/>
    <property type="match status" value="1"/>
</dbReference>
<evidence type="ECO:0000313" key="4">
    <source>
        <dbReference type="Proteomes" id="UP000266841"/>
    </source>
</evidence>
<dbReference type="FunFam" id="3.90.79.10:FF:000019">
    <property type="entry name" value="Thiamin pyrophosphokinase, putative"/>
    <property type="match status" value="1"/>
</dbReference>
<comment type="caution">
    <text evidence="3">The sequence shown here is derived from an EMBL/GenBank/DDBJ whole genome shotgun (WGS) entry which is preliminary data.</text>
</comment>
<keyword evidence="1" id="KW-0732">Signal</keyword>
<dbReference type="PROSITE" id="PS51462">
    <property type="entry name" value="NUDIX"/>
    <property type="match status" value="1"/>
</dbReference>
<dbReference type="PANTHER" id="PTHR13622:SF8">
    <property type="entry name" value="THIAMIN PYROPHOSPHOKINASE 1"/>
    <property type="match status" value="1"/>
</dbReference>
<organism evidence="3 4">
    <name type="scientific">Thalassiosira oceanica</name>
    <name type="common">Marine diatom</name>
    <dbReference type="NCBI Taxonomy" id="159749"/>
    <lineage>
        <taxon>Eukaryota</taxon>
        <taxon>Sar</taxon>
        <taxon>Stramenopiles</taxon>
        <taxon>Ochrophyta</taxon>
        <taxon>Bacillariophyta</taxon>
        <taxon>Coscinodiscophyceae</taxon>
        <taxon>Thalassiosirophycidae</taxon>
        <taxon>Thalassiosirales</taxon>
        <taxon>Thalassiosiraceae</taxon>
        <taxon>Thalassiosira</taxon>
    </lineage>
</organism>
<feature type="chain" id="PRO_5003837860" description="Nudix hydrolase domain-containing protein" evidence="1">
    <location>
        <begin position="25"/>
        <end position="354"/>
    </location>
</feature>
<protein>
    <recommendedName>
        <fullName evidence="2">Nudix hydrolase domain-containing protein</fullName>
    </recommendedName>
</protein>
<feature type="signal peptide" evidence="1">
    <location>
        <begin position="1"/>
        <end position="24"/>
    </location>
</feature>
<dbReference type="InterPro" id="IPR000086">
    <property type="entry name" value="NUDIX_hydrolase_dom"/>
</dbReference>
<dbReference type="InterPro" id="IPR015797">
    <property type="entry name" value="NUDIX_hydrolase-like_dom_sf"/>
</dbReference>
<dbReference type="OMA" id="VPLQTMY"/>
<dbReference type="PANTHER" id="PTHR13622">
    <property type="entry name" value="THIAMIN PYROPHOSPHOKINASE"/>
    <property type="match status" value="1"/>
</dbReference>
<sequence length="354" mass="38746">MRPPPTLPTLMVTCLLAKVSVLRGFQPRRLSRAAALTTSAMTAEPLHGPDLMDHMLFRIQAVNQIPYNLGLIDFTVSGRPVGKVTPKVAERLASSGAAFELSTGTNTPTLTLSNAAGVTVEQRTKAVSAVMERLRDEGYIAGWRDELFKVAEQFDSPPLFMVERAAAPLLGVIEYGIHINGLVKEDDGSTRMWMARRSQSKSKFPGYLDHIVAGGQPAGLSLMENCIKECNEEAGLPSDITLQGIQPAGAISYECYVGDNKPPGEGFLSRCVLFCFDLWLPQDFVPVANDGEVESFFKWNTEDLARSMDPNFDDPIKPNCYPVIIDYLLRSGAISPDSPKYLQILKSLRSGPCC</sequence>
<accession>K0TDF3</accession>
<dbReference type="OrthoDB" id="10261522at2759"/>
<evidence type="ECO:0000259" key="2">
    <source>
        <dbReference type="PROSITE" id="PS51462"/>
    </source>
</evidence>
<proteinExistence type="predicted"/>
<keyword evidence="4" id="KW-1185">Reference proteome</keyword>
<dbReference type="GO" id="GO:0044715">
    <property type="term" value="F:8-oxo-dGDP phosphatase activity"/>
    <property type="evidence" value="ECO:0007669"/>
    <property type="project" value="UniProtKB-ARBA"/>
</dbReference>
<dbReference type="Proteomes" id="UP000266841">
    <property type="component" value="Unassembled WGS sequence"/>
</dbReference>
<dbReference type="SUPFAM" id="SSF55811">
    <property type="entry name" value="Nudix"/>
    <property type="match status" value="1"/>
</dbReference>
<reference evidence="3 4" key="1">
    <citation type="journal article" date="2012" name="Genome Biol.">
        <title>Genome and low-iron response of an oceanic diatom adapted to chronic iron limitation.</title>
        <authorList>
            <person name="Lommer M."/>
            <person name="Specht M."/>
            <person name="Roy A.S."/>
            <person name="Kraemer L."/>
            <person name="Andreson R."/>
            <person name="Gutowska M.A."/>
            <person name="Wolf J."/>
            <person name="Bergner S.V."/>
            <person name="Schilhabel M.B."/>
            <person name="Klostermeier U.C."/>
            <person name="Beiko R.G."/>
            <person name="Rosenstiel P."/>
            <person name="Hippler M."/>
            <person name="Laroche J."/>
        </authorList>
    </citation>
    <scope>NUCLEOTIDE SEQUENCE [LARGE SCALE GENOMIC DNA]</scope>
    <source>
        <strain evidence="3 4">CCMP1005</strain>
    </source>
</reference>
<dbReference type="InterPro" id="IPR031804">
    <property type="entry name" value="DUF4743"/>
</dbReference>
<name>K0TDF3_THAOC</name>